<dbReference type="EMBL" id="JBBPBN010000012">
    <property type="protein sequence ID" value="KAK9027192.1"/>
    <property type="molecule type" value="Genomic_DNA"/>
</dbReference>
<keyword evidence="2" id="KW-1185">Reference proteome</keyword>
<organism evidence="1 2">
    <name type="scientific">Hibiscus sabdariffa</name>
    <name type="common">roselle</name>
    <dbReference type="NCBI Taxonomy" id="183260"/>
    <lineage>
        <taxon>Eukaryota</taxon>
        <taxon>Viridiplantae</taxon>
        <taxon>Streptophyta</taxon>
        <taxon>Embryophyta</taxon>
        <taxon>Tracheophyta</taxon>
        <taxon>Spermatophyta</taxon>
        <taxon>Magnoliopsida</taxon>
        <taxon>eudicotyledons</taxon>
        <taxon>Gunneridae</taxon>
        <taxon>Pentapetalae</taxon>
        <taxon>rosids</taxon>
        <taxon>malvids</taxon>
        <taxon>Malvales</taxon>
        <taxon>Malvaceae</taxon>
        <taxon>Malvoideae</taxon>
        <taxon>Hibiscus</taxon>
    </lineage>
</organism>
<protein>
    <submittedName>
        <fullName evidence="1">Uncharacterized protein</fullName>
    </submittedName>
</protein>
<name>A0ABR2SPL0_9ROSI</name>
<evidence type="ECO:0000313" key="1">
    <source>
        <dbReference type="EMBL" id="KAK9027192.1"/>
    </source>
</evidence>
<sequence>MLTISNTDSSNWLLTKRKSPDRPLNVMFDSSWISRYTQCFKLCRNTSTGNVWFAEAQVCSARFLDCHGQCKDKGPECCALARQPLRKVQGSAKTGCDIDGHCFWPPECLDDRTYGFHLKQTTLGSAEKVWTVEGSERRTCCRKGYDGNLRFVSQSDNKVGLH</sequence>
<dbReference type="Proteomes" id="UP001396334">
    <property type="component" value="Unassembled WGS sequence"/>
</dbReference>
<comment type="caution">
    <text evidence="1">The sequence shown here is derived from an EMBL/GenBank/DDBJ whole genome shotgun (WGS) entry which is preliminary data.</text>
</comment>
<evidence type="ECO:0000313" key="2">
    <source>
        <dbReference type="Proteomes" id="UP001396334"/>
    </source>
</evidence>
<gene>
    <name evidence="1" type="ORF">V6N11_067034</name>
</gene>
<reference evidence="1 2" key="1">
    <citation type="journal article" date="2024" name="G3 (Bethesda)">
        <title>Genome assembly of Hibiscus sabdariffa L. provides insights into metabolisms of medicinal natural products.</title>
        <authorList>
            <person name="Kim T."/>
        </authorList>
    </citation>
    <scope>NUCLEOTIDE SEQUENCE [LARGE SCALE GENOMIC DNA]</scope>
    <source>
        <strain evidence="1">TK-2024</strain>
        <tissue evidence="1">Old leaves</tissue>
    </source>
</reference>
<proteinExistence type="predicted"/>
<accession>A0ABR2SPL0</accession>